<dbReference type="AlphaFoldDB" id="A0A822YEC1"/>
<keyword evidence="14" id="KW-1185">Reference proteome</keyword>
<feature type="region of interest" description="Disordered" evidence="12">
    <location>
        <begin position="343"/>
        <end position="419"/>
    </location>
</feature>
<dbReference type="GO" id="GO:0015031">
    <property type="term" value="P:protein transport"/>
    <property type="evidence" value="ECO:0007669"/>
    <property type="project" value="UniProtKB-KW"/>
</dbReference>
<evidence type="ECO:0000256" key="5">
    <source>
        <dbReference type="ARBA" id="ARBA00022927"/>
    </source>
</evidence>
<keyword evidence="11" id="KW-0175">Coiled coil</keyword>
<evidence type="ECO:0000256" key="7">
    <source>
        <dbReference type="ARBA" id="ARBA00023132"/>
    </source>
</evidence>
<name>A0A822YEC1_NELNU</name>
<dbReference type="PANTHER" id="PTHR12960">
    <property type="entry name" value="GLE-1-RELATED"/>
    <property type="match status" value="1"/>
</dbReference>
<organism evidence="13 14">
    <name type="scientific">Nelumbo nucifera</name>
    <name type="common">Sacred lotus</name>
    <dbReference type="NCBI Taxonomy" id="4432"/>
    <lineage>
        <taxon>Eukaryota</taxon>
        <taxon>Viridiplantae</taxon>
        <taxon>Streptophyta</taxon>
        <taxon>Embryophyta</taxon>
        <taxon>Tracheophyta</taxon>
        <taxon>Spermatophyta</taxon>
        <taxon>Magnoliopsida</taxon>
        <taxon>Proteales</taxon>
        <taxon>Nelumbonaceae</taxon>
        <taxon>Nelumbo</taxon>
    </lineage>
</organism>
<keyword evidence="8" id="KW-0539">Nucleus</keyword>
<comment type="caution">
    <text evidence="13">The sequence shown here is derived from an EMBL/GenBank/DDBJ whole genome shotgun (WGS) entry which is preliminary data.</text>
</comment>
<evidence type="ECO:0000256" key="10">
    <source>
        <dbReference type="ARBA" id="ARBA00029983"/>
    </source>
</evidence>
<proteinExistence type="inferred from homology"/>
<dbReference type="GO" id="GO:0005643">
    <property type="term" value="C:nuclear pore"/>
    <property type="evidence" value="ECO:0007669"/>
    <property type="project" value="UniProtKB-SubCell"/>
</dbReference>
<protein>
    <recommendedName>
        <fullName evidence="9">mRNA export factor GLE1</fullName>
    </recommendedName>
    <alternativeName>
        <fullName evidence="10">Nucleoporin GLE1</fullName>
    </alternativeName>
</protein>
<dbReference type="Pfam" id="PF07817">
    <property type="entry name" value="GLE1"/>
    <property type="match status" value="1"/>
</dbReference>
<dbReference type="InterPro" id="IPR012476">
    <property type="entry name" value="GLE1"/>
</dbReference>
<keyword evidence="6" id="KW-0811">Translocation</keyword>
<evidence type="ECO:0000313" key="14">
    <source>
        <dbReference type="Proteomes" id="UP000607653"/>
    </source>
</evidence>
<evidence type="ECO:0000313" key="13">
    <source>
        <dbReference type="EMBL" id="DAD30752.1"/>
    </source>
</evidence>
<dbReference type="PANTHER" id="PTHR12960:SF0">
    <property type="entry name" value="MRNA EXPORT FACTOR GLE1"/>
    <property type="match status" value="1"/>
</dbReference>
<evidence type="ECO:0000256" key="11">
    <source>
        <dbReference type="SAM" id="Coils"/>
    </source>
</evidence>
<dbReference type="Gene3D" id="1.25.40.510">
    <property type="entry name" value="GLE1-like"/>
    <property type="match status" value="1"/>
</dbReference>
<evidence type="ECO:0000256" key="2">
    <source>
        <dbReference type="ARBA" id="ARBA00011056"/>
    </source>
</evidence>
<keyword evidence="4" id="KW-0509">mRNA transport</keyword>
<evidence type="ECO:0000256" key="9">
    <source>
        <dbReference type="ARBA" id="ARBA00026227"/>
    </source>
</evidence>
<dbReference type="Proteomes" id="UP000607653">
    <property type="component" value="Unassembled WGS sequence"/>
</dbReference>
<evidence type="ECO:0000256" key="12">
    <source>
        <dbReference type="SAM" id="MobiDB-lite"/>
    </source>
</evidence>
<dbReference type="GO" id="GO:0016973">
    <property type="term" value="P:poly(A)+ mRNA export from nucleus"/>
    <property type="evidence" value="ECO:0007669"/>
    <property type="project" value="InterPro"/>
</dbReference>
<sequence length="743" mass="84616">MVFDLNFMPNLALEYPCRPHLSDTGEGCLNPSFSHPNHTRAVNARIGLDLTVALIFGIEFSGVPATEPGFLMFSFHKFTSVLSKMGAVKLELHYPKSINGVTVDPQPDWSPEGLISELKSLELKLNPSSVVPEHFIKTRIREDPNAKETNKGPSAFVMRISDNETEDTESEDEEVLAQNLVVSKRFSCNELYTSGTDDSEDELVIEATQTQLMEKVGVPEVVLFELDEEHRRGIKEEIRNVISALETDLVNESERSTNALIQVEKYTEARREMDRKLDTQYQRKIAEALDNHLIAVQRDHEHRSQIEERRIRNDAAFEEAKRKEKALQEEKLRQEKAKAEAEARLEAARKRTEEMQKAALEAERRAVKEAAERRATETAKPDSAAVTEKEGIHHKMDANAEAVKEETEKGSSKAHSAAGSLLKVAESALRQEEERLRRYNELVEQNQRLKSASNKDFRSYERQIVRHIKQITGEKDVVRAKAKELMKIFNDPNCPQSISVAMFAKKVVSQCENPSADFGSTSFACAHVIVLVTSQVPLAMDLILAEFHKACIYTVPKYMEYSESAFKTKGAYYKMIGYQEEDGGLESTERYVERVESYLKLYAALVQTEADGVQNMHGLKEGWAWLARFLNALPANRYTATALEAFLKMAGFALFRKYKSQFMKILNIISRNFVDALEAQRDPKLNHVITLIKSYLGKKTFLQEPEGWRLQTSVLSDSCVTDSESGFYQQQYYHQPNRYLYQY</sequence>
<keyword evidence="3" id="KW-0813">Transport</keyword>
<feature type="compositionally biased region" description="Basic and acidic residues" evidence="12">
    <location>
        <begin position="387"/>
        <end position="411"/>
    </location>
</feature>
<dbReference type="InterPro" id="IPR038506">
    <property type="entry name" value="GLE1-like_sf"/>
</dbReference>
<feature type="coiled-coil region" evidence="11">
    <location>
        <begin position="422"/>
        <end position="449"/>
    </location>
</feature>
<evidence type="ECO:0000256" key="4">
    <source>
        <dbReference type="ARBA" id="ARBA00022816"/>
    </source>
</evidence>
<feature type="compositionally biased region" description="Basic and acidic residues" evidence="12">
    <location>
        <begin position="343"/>
        <end position="380"/>
    </location>
</feature>
<evidence type="ECO:0000256" key="6">
    <source>
        <dbReference type="ARBA" id="ARBA00023010"/>
    </source>
</evidence>
<evidence type="ECO:0000256" key="3">
    <source>
        <dbReference type="ARBA" id="ARBA00022448"/>
    </source>
</evidence>
<reference evidence="13 14" key="1">
    <citation type="journal article" date="2020" name="Mol. Biol. Evol.">
        <title>Distinct Expression and Methylation Patterns for Genes with Different Fates following a Single Whole-Genome Duplication in Flowering Plants.</title>
        <authorList>
            <person name="Shi T."/>
            <person name="Rahmani R.S."/>
            <person name="Gugger P.F."/>
            <person name="Wang M."/>
            <person name="Li H."/>
            <person name="Zhang Y."/>
            <person name="Li Z."/>
            <person name="Wang Q."/>
            <person name="Van de Peer Y."/>
            <person name="Marchal K."/>
            <person name="Chen J."/>
        </authorList>
    </citation>
    <scope>NUCLEOTIDE SEQUENCE [LARGE SCALE GENOMIC DNA]</scope>
    <source>
        <tissue evidence="13">Leaf</tissue>
    </source>
</reference>
<gene>
    <name evidence="13" type="ORF">HUJ06_009603</name>
</gene>
<dbReference type="FunFam" id="1.25.40.510:FF:000002">
    <property type="entry name" value="Protein GLE1"/>
    <property type="match status" value="1"/>
</dbReference>
<comment type="similarity">
    <text evidence="2">Belongs to the GLE1 family.</text>
</comment>
<accession>A0A822YEC1</accession>
<keyword evidence="5" id="KW-0653">Protein transport</keyword>
<keyword evidence="7" id="KW-0906">Nuclear pore complex</keyword>
<evidence type="ECO:0000256" key="1">
    <source>
        <dbReference type="ARBA" id="ARBA00004567"/>
    </source>
</evidence>
<comment type="subcellular location">
    <subcellularLocation>
        <location evidence="1">Nucleus</location>
        <location evidence="1">Nuclear pore complex</location>
    </subcellularLocation>
</comment>
<evidence type="ECO:0000256" key="8">
    <source>
        <dbReference type="ARBA" id="ARBA00023242"/>
    </source>
</evidence>
<dbReference type="EMBL" id="DUZY01000003">
    <property type="protein sequence ID" value="DAD30752.1"/>
    <property type="molecule type" value="Genomic_DNA"/>
</dbReference>